<keyword evidence="4" id="KW-0805">Transcription regulation</keyword>
<keyword evidence="6" id="KW-0539">Nucleus</keyword>
<comment type="similarity">
    <text evidence="2">Belongs to the TAF8 family.</text>
</comment>
<evidence type="ECO:0000259" key="8">
    <source>
        <dbReference type="Pfam" id="PF10406"/>
    </source>
</evidence>
<accession>U4KYI4</accession>
<name>U4KYI4_PYROM</name>
<keyword evidence="9" id="KW-0396">Initiation factor</keyword>
<feature type="compositionally biased region" description="Pro residues" evidence="7">
    <location>
        <begin position="52"/>
        <end position="62"/>
    </location>
</feature>
<dbReference type="OrthoDB" id="2193813at2759"/>
<keyword evidence="9" id="KW-0648">Protein biosynthesis</keyword>
<keyword evidence="5" id="KW-0804">Transcription</keyword>
<gene>
    <name evidence="9" type="ORF">PCON_06623</name>
</gene>
<dbReference type="eggNOG" id="KOG4336">
    <property type="taxonomic scope" value="Eukaryota"/>
</dbReference>
<feature type="compositionally biased region" description="Basic and acidic residues" evidence="7">
    <location>
        <begin position="138"/>
        <end position="148"/>
    </location>
</feature>
<dbReference type="CDD" id="cd08049">
    <property type="entry name" value="TAF8"/>
    <property type="match status" value="1"/>
</dbReference>
<evidence type="ECO:0000256" key="6">
    <source>
        <dbReference type="ARBA" id="ARBA00023242"/>
    </source>
</evidence>
<evidence type="ECO:0000256" key="5">
    <source>
        <dbReference type="ARBA" id="ARBA00023163"/>
    </source>
</evidence>
<dbReference type="Proteomes" id="UP000018144">
    <property type="component" value="Unassembled WGS sequence"/>
</dbReference>
<dbReference type="GO" id="GO:0005669">
    <property type="term" value="C:transcription factor TFIID complex"/>
    <property type="evidence" value="ECO:0007669"/>
    <property type="project" value="InterPro"/>
</dbReference>
<dbReference type="GO" id="GO:0003743">
    <property type="term" value="F:translation initiation factor activity"/>
    <property type="evidence" value="ECO:0007669"/>
    <property type="project" value="UniProtKB-KW"/>
</dbReference>
<organism evidence="9 10">
    <name type="scientific">Pyronema omphalodes (strain CBS 100304)</name>
    <name type="common">Pyronema confluens</name>
    <dbReference type="NCBI Taxonomy" id="1076935"/>
    <lineage>
        <taxon>Eukaryota</taxon>
        <taxon>Fungi</taxon>
        <taxon>Dikarya</taxon>
        <taxon>Ascomycota</taxon>
        <taxon>Pezizomycotina</taxon>
        <taxon>Pezizomycetes</taxon>
        <taxon>Pezizales</taxon>
        <taxon>Pyronemataceae</taxon>
        <taxon>Pyronema</taxon>
    </lineage>
</organism>
<dbReference type="PANTHER" id="PTHR46469">
    <property type="entry name" value="TRANSCRIPTION INITIATION FACTOR TFIID SUBUNIT 8"/>
    <property type="match status" value="1"/>
</dbReference>
<proteinExistence type="inferred from homology"/>
<keyword evidence="10" id="KW-1185">Reference proteome</keyword>
<feature type="compositionally biased region" description="Basic and acidic residues" evidence="7">
    <location>
        <begin position="156"/>
        <end position="173"/>
    </location>
</feature>
<evidence type="ECO:0000313" key="9">
    <source>
        <dbReference type="EMBL" id="CCX07036.1"/>
    </source>
</evidence>
<dbReference type="Pfam" id="PF10406">
    <property type="entry name" value="TAF8_C"/>
    <property type="match status" value="1"/>
</dbReference>
<dbReference type="PANTHER" id="PTHR46469:SF1">
    <property type="entry name" value="TRANSCRIPTION INITIATION FACTOR TFIID SUBUNIT 8"/>
    <property type="match status" value="1"/>
</dbReference>
<evidence type="ECO:0000256" key="7">
    <source>
        <dbReference type="SAM" id="MobiDB-lite"/>
    </source>
</evidence>
<comment type="subcellular location">
    <subcellularLocation>
        <location evidence="1">Nucleus</location>
    </subcellularLocation>
</comment>
<dbReference type="GO" id="GO:0006367">
    <property type="term" value="P:transcription initiation at RNA polymerase II promoter"/>
    <property type="evidence" value="ECO:0007669"/>
    <property type="project" value="TreeGrafter"/>
</dbReference>
<feature type="region of interest" description="Disordered" evidence="7">
    <location>
        <begin position="87"/>
        <end position="106"/>
    </location>
</feature>
<sequence length="225" mass="25471">MLQTVGLFAIAQRRTKPTVLDFEEMLRQNHISLNGLEDEMQRMPSKATVDSLPPPSPPPLPEPDLSELLGAELDGSRDNRCQIYDHLPPFPSRHTYQETPVFSERPTDPRMIREKATAESRLAEQALRKLLAVSATKKDATKETDQRLGKKRKDRHERWNKAFEGLDKGRKEVNGYSDGGGLNGMRNELATTNSAKKQDEDGYLEVVVNADSQFWRKSKGTLKRA</sequence>
<evidence type="ECO:0000256" key="2">
    <source>
        <dbReference type="ARBA" id="ARBA00008767"/>
    </source>
</evidence>
<feature type="region of interest" description="Disordered" evidence="7">
    <location>
        <begin position="42"/>
        <end position="66"/>
    </location>
</feature>
<feature type="domain" description="Transcription factor TFIID subunit 8 C-terminal" evidence="8">
    <location>
        <begin position="83"/>
        <end position="130"/>
    </location>
</feature>
<protein>
    <recommendedName>
        <fullName evidence="3">Transcription initiation factor TFIID subunit 8</fullName>
    </recommendedName>
</protein>
<reference evidence="9 10" key="1">
    <citation type="journal article" date="2013" name="PLoS Genet.">
        <title>The genome and development-dependent transcriptomes of Pyronema confluens: a window into fungal evolution.</title>
        <authorList>
            <person name="Traeger S."/>
            <person name="Altegoer F."/>
            <person name="Freitag M."/>
            <person name="Gabaldon T."/>
            <person name="Kempken F."/>
            <person name="Kumar A."/>
            <person name="Marcet-Houben M."/>
            <person name="Poggeler S."/>
            <person name="Stajich J.E."/>
            <person name="Nowrousian M."/>
        </authorList>
    </citation>
    <scope>NUCLEOTIDE SEQUENCE [LARGE SCALE GENOMIC DNA]</scope>
    <source>
        <strain evidence="10">CBS 100304</strain>
        <tissue evidence="9">Vegetative mycelium</tissue>
    </source>
</reference>
<evidence type="ECO:0000313" key="10">
    <source>
        <dbReference type="Proteomes" id="UP000018144"/>
    </source>
</evidence>
<evidence type="ECO:0000256" key="4">
    <source>
        <dbReference type="ARBA" id="ARBA00023015"/>
    </source>
</evidence>
<dbReference type="STRING" id="1076935.U4KYI4"/>
<feature type="region of interest" description="Disordered" evidence="7">
    <location>
        <begin position="138"/>
        <end position="187"/>
    </location>
</feature>
<dbReference type="EMBL" id="HF935332">
    <property type="protein sequence ID" value="CCX07036.1"/>
    <property type="molecule type" value="Genomic_DNA"/>
</dbReference>
<evidence type="ECO:0000256" key="1">
    <source>
        <dbReference type="ARBA" id="ARBA00004123"/>
    </source>
</evidence>
<dbReference type="InterPro" id="IPR037818">
    <property type="entry name" value="TAF8"/>
</dbReference>
<evidence type="ECO:0000256" key="3">
    <source>
        <dbReference type="ARBA" id="ARBA00017307"/>
    </source>
</evidence>
<dbReference type="InterPro" id="IPR019473">
    <property type="entry name" value="TFIID_su8_C"/>
</dbReference>
<dbReference type="AlphaFoldDB" id="U4KYI4"/>